<gene>
    <name evidence="2" type="ORF">GCM10010251_90180</name>
</gene>
<reference evidence="2" key="2">
    <citation type="submission" date="2020-09" db="EMBL/GenBank/DDBJ databases">
        <authorList>
            <person name="Sun Q."/>
            <person name="Ohkuma M."/>
        </authorList>
    </citation>
    <scope>NUCLEOTIDE SEQUENCE</scope>
    <source>
        <strain evidence="2">JCM 4346</strain>
    </source>
</reference>
<keyword evidence="3" id="KW-1185">Reference proteome</keyword>
<name>A0A918FNE9_9ACTN</name>
<feature type="domain" description="HTH-type transcriptional repressor KstR2 C-terminal" evidence="1">
    <location>
        <begin position="1"/>
        <end position="54"/>
    </location>
</feature>
<reference evidence="2" key="1">
    <citation type="journal article" date="2014" name="Int. J. Syst. Evol. Microbiol.">
        <title>Complete genome sequence of Corynebacterium casei LMG S-19264T (=DSM 44701T), isolated from a smear-ripened cheese.</title>
        <authorList>
            <consortium name="US DOE Joint Genome Institute (JGI-PGF)"/>
            <person name="Walter F."/>
            <person name="Albersmeier A."/>
            <person name="Kalinowski J."/>
            <person name="Ruckert C."/>
        </authorList>
    </citation>
    <scope>NUCLEOTIDE SEQUENCE</scope>
    <source>
        <strain evidence="2">JCM 4346</strain>
    </source>
</reference>
<dbReference type="InterPro" id="IPR041490">
    <property type="entry name" value="KstR2_TetR_C"/>
</dbReference>
<dbReference type="Proteomes" id="UP000658320">
    <property type="component" value="Unassembled WGS sequence"/>
</dbReference>
<dbReference type="Gene3D" id="1.10.357.10">
    <property type="entry name" value="Tetracycline Repressor, domain 2"/>
    <property type="match status" value="1"/>
</dbReference>
<proteinExistence type="predicted"/>
<organism evidence="2 3">
    <name type="scientific">Streptomyces aurantiogriseus</name>
    <dbReference type="NCBI Taxonomy" id="66870"/>
    <lineage>
        <taxon>Bacteria</taxon>
        <taxon>Bacillati</taxon>
        <taxon>Actinomycetota</taxon>
        <taxon>Actinomycetes</taxon>
        <taxon>Kitasatosporales</taxon>
        <taxon>Streptomycetaceae</taxon>
        <taxon>Streptomyces</taxon>
    </lineage>
</organism>
<dbReference type="EMBL" id="BMSX01000037">
    <property type="protein sequence ID" value="GGR59337.1"/>
    <property type="molecule type" value="Genomic_DNA"/>
</dbReference>
<comment type="caution">
    <text evidence="2">The sequence shown here is derived from an EMBL/GenBank/DDBJ whole genome shotgun (WGS) entry which is preliminary data.</text>
</comment>
<dbReference type="SUPFAM" id="SSF48498">
    <property type="entry name" value="Tetracyclin repressor-like, C-terminal domain"/>
    <property type="match status" value="1"/>
</dbReference>
<evidence type="ECO:0000313" key="3">
    <source>
        <dbReference type="Proteomes" id="UP000658320"/>
    </source>
</evidence>
<accession>A0A918FNE9</accession>
<protein>
    <recommendedName>
        <fullName evidence="1">HTH-type transcriptional repressor KstR2 C-terminal domain-containing protein</fullName>
    </recommendedName>
</protein>
<dbReference type="InterPro" id="IPR036271">
    <property type="entry name" value="Tet_transcr_reg_TetR-rel_C_sf"/>
</dbReference>
<dbReference type="AlphaFoldDB" id="A0A918FNE9"/>
<sequence length="56" mass="6537">MRYHAAHREQAFVGNHEIGNLKQPHRDQVLRLRRTNERGLRTVIERGYAEGEVTVA</sequence>
<evidence type="ECO:0000313" key="2">
    <source>
        <dbReference type="EMBL" id="GGR59337.1"/>
    </source>
</evidence>
<dbReference type="Pfam" id="PF17932">
    <property type="entry name" value="TetR_C_24"/>
    <property type="match status" value="1"/>
</dbReference>
<evidence type="ECO:0000259" key="1">
    <source>
        <dbReference type="Pfam" id="PF17932"/>
    </source>
</evidence>